<gene>
    <name evidence="2" type="ORF">HW555_013761</name>
</gene>
<protein>
    <submittedName>
        <fullName evidence="2">Uncharacterized protein</fullName>
    </submittedName>
</protein>
<keyword evidence="3" id="KW-1185">Reference proteome</keyword>
<dbReference type="AlphaFoldDB" id="A0A835KWN5"/>
<accession>A0A835KWN5</accession>
<organism evidence="2 3">
    <name type="scientific">Spodoptera exigua</name>
    <name type="common">Beet armyworm</name>
    <name type="synonym">Noctua fulgens</name>
    <dbReference type="NCBI Taxonomy" id="7107"/>
    <lineage>
        <taxon>Eukaryota</taxon>
        <taxon>Metazoa</taxon>
        <taxon>Ecdysozoa</taxon>
        <taxon>Arthropoda</taxon>
        <taxon>Hexapoda</taxon>
        <taxon>Insecta</taxon>
        <taxon>Pterygota</taxon>
        <taxon>Neoptera</taxon>
        <taxon>Endopterygota</taxon>
        <taxon>Lepidoptera</taxon>
        <taxon>Glossata</taxon>
        <taxon>Ditrysia</taxon>
        <taxon>Noctuoidea</taxon>
        <taxon>Noctuidae</taxon>
        <taxon>Amphipyrinae</taxon>
        <taxon>Spodoptera</taxon>
    </lineage>
</organism>
<sequence length="165" mass="18746">MSLLELEWWVYLIIVLAFFVVCLGLNYVVKKINETKIDERFIRMLHKASTAQSTQVSGPLIVMETTRGAQNNIKTPQPSPQGISLVFNQEDNKRKKDLEDTMIIIKNSMLQKKFDALSLNTNASLEQIDIIPLIRSTRTVNDAISLKMNEAARTEETHGTKINLN</sequence>
<feature type="non-terminal residue" evidence="2">
    <location>
        <position position="1"/>
    </location>
</feature>
<evidence type="ECO:0000256" key="1">
    <source>
        <dbReference type="SAM" id="Phobius"/>
    </source>
</evidence>
<dbReference type="EMBL" id="JACKWZ010000719">
    <property type="protein sequence ID" value="KAF9405553.1"/>
    <property type="molecule type" value="Genomic_DNA"/>
</dbReference>
<keyword evidence="1" id="KW-0812">Transmembrane</keyword>
<feature type="transmembrane region" description="Helical" evidence="1">
    <location>
        <begin position="6"/>
        <end position="29"/>
    </location>
</feature>
<comment type="caution">
    <text evidence="2">The sequence shown here is derived from an EMBL/GenBank/DDBJ whole genome shotgun (WGS) entry which is preliminary data.</text>
</comment>
<evidence type="ECO:0000313" key="2">
    <source>
        <dbReference type="EMBL" id="KAF9405553.1"/>
    </source>
</evidence>
<reference evidence="2" key="1">
    <citation type="submission" date="2020-08" db="EMBL/GenBank/DDBJ databases">
        <title>Spodoptera exigua strain:BAW_Kor-Di-RS1 Genome sequencing and assembly.</title>
        <authorList>
            <person name="Kim J."/>
            <person name="Nam H.Y."/>
            <person name="Kwon M."/>
            <person name="Choi J.H."/>
            <person name="Cho S.R."/>
            <person name="Kim G.-H."/>
        </authorList>
    </citation>
    <scope>NUCLEOTIDE SEQUENCE</scope>
    <source>
        <strain evidence="2">BAW_Kor-Di-RS1</strain>
        <tissue evidence="2">Whole-body</tissue>
    </source>
</reference>
<proteinExistence type="predicted"/>
<dbReference type="Proteomes" id="UP000648187">
    <property type="component" value="Unassembled WGS sequence"/>
</dbReference>
<keyword evidence="1" id="KW-0472">Membrane</keyword>
<keyword evidence="1" id="KW-1133">Transmembrane helix</keyword>
<name>A0A835KWN5_SPOEX</name>
<evidence type="ECO:0000313" key="3">
    <source>
        <dbReference type="Proteomes" id="UP000648187"/>
    </source>
</evidence>